<dbReference type="Proteomes" id="UP000472755">
    <property type="component" value="Unassembled WGS sequence"/>
</dbReference>
<proteinExistence type="predicted"/>
<protein>
    <recommendedName>
        <fullName evidence="3">Tranposon-transfer assisting protein</fullName>
    </recommendedName>
</protein>
<name>A0A6L6M0J9_9FIRM</name>
<dbReference type="EMBL" id="WMZU01000040">
    <property type="protein sequence ID" value="MTS28871.1"/>
    <property type="molecule type" value="Genomic_DNA"/>
</dbReference>
<evidence type="ECO:0000313" key="1">
    <source>
        <dbReference type="EMBL" id="MTS28871.1"/>
    </source>
</evidence>
<evidence type="ECO:0008006" key="3">
    <source>
        <dbReference type="Google" id="ProtNLM"/>
    </source>
</evidence>
<sequence length="66" mass="7667">MYFTVEEENLICLYHNADRRRTAANFRTALPEMDKEMAVLACQTADKLDSMSDADFAAQRFHFTDE</sequence>
<gene>
    <name evidence="1" type="ORF">GMD59_16510</name>
</gene>
<dbReference type="RefSeq" id="WP_155202277.1">
    <property type="nucleotide sequence ID" value="NZ_WMZN01000042.1"/>
</dbReference>
<dbReference type="InterPro" id="IPR025468">
    <property type="entry name" value="TTRAP"/>
</dbReference>
<dbReference type="InterPro" id="IPR041965">
    <property type="entry name" value="TTRAP_sf"/>
</dbReference>
<dbReference type="AlphaFoldDB" id="A0A6L6M0J9"/>
<accession>A0A6L6M0J9</accession>
<dbReference type="Gene3D" id="1.10.10.1850">
    <property type="entry name" value="Sporulation protein-like"/>
    <property type="match status" value="1"/>
</dbReference>
<evidence type="ECO:0000313" key="2">
    <source>
        <dbReference type="Proteomes" id="UP000472755"/>
    </source>
</evidence>
<reference evidence="1 2" key="1">
    <citation type="journal article" date="2019" name="Nat. Med.">
        <title>A library of human gut bacterial isolates paired with longitudinal multiomics data enables mechanistic microbiome research.</title>
        <authorList>
            <person name="Poyet M."/>
            <person name="Groussin M."/>
            <person name="Gibbons S.M."/>
            <person name="Avila-Pacheco J."/>
            <person name="Jiang X."/>
            <person name="Kearney S.M."/>
            <person name="Perrotta A.R."/>
            <person name="Berdy B."/>
            <person name="Zhao S."/>
            <person name="Lieberman T.D."/>
            <person name="Swanson P.K."/>
            <person name="Smith M."/>
            <person name="Roesemann S."/>
            <person name="Alexander J.E."/>
            <person name="Rich S.A."/>
            <person name="Livny J."/>
            <person name="Vlamakis H."/>
            <person name="Clish C."/>
            <person name="Bullock K."/>
            <person name="Deik A."/>
            <person name="Scott J."/>
            <person name="Pierce K.A."/>
            <person name="Xavier R.J."/>
            <person name="Alm E.J."/>
        </authorList>
    </citation>
    <scope>NUCLEOTIDE SEQUENCE [LARGE SCALE GENOMIC DNA]</scope>
    <source>
        <strain evidence="1 2">BIOML-A4</strain>
    </source>
</reference>
<dbReference type="Pfam" id="PF14203">
    <property type="entry name" value="TTRAP"/>
    <property type="match status" value="1"/>
</dbReference>
<organism evidence="1 2">
    <name type="scientific">Ruthenibacterium lactatiformans</name>
    <dbReference type="NCBI Taxonomy" id="1550024"/>
    <lineage>
        <taxon>Bacteria</taxon>
        <taxon>Bacillati</taxon>
        <taxon>Bacillota</taxon>
        <taxon>Clostridia</taxon>
        <taxon>Eubacteriales</taxon>
        <taxon>Oscillospiraceae</taxon>
        <taxon>Ruthenibacterium</taxon>
    </lineage>
</organism>
<comment type="caution">
    <text evidence="1">The sequence shown here is derived from an EMBL/GenBank/DDBJ whole genome shotgun (WGS) entry which is preliminary data.</text>
</comment>